<reference evidence="3 4" key="1">
    <citation type="submission" date="2021-04" db="EMBL/GenBank/DDBJ databases">
        <title>Paenibacillus sp. DLE-14 whole genome sequence.</title>
        <authorList>
            <person name="Ham Y.J."/>
        </authorList>
    </citation>
    <scope>NUCLEOTIDE SEQUENCE [LARGE SCALE GENOMIC DNA]</scope>
    <source>
        <strain evidence="3 4">DLE-14</strain>
    </source>
</reference>
<feature type="coiled-coil region" evidence="1">
    <location>
        <begin position="136"/>
        <end position="180"/>
    </location>
</feature>
<evidence type="ECO:0000256" key="2">
    <source>
        <dbReference type="SAM" id="SignalP"/>
    </source>
</evidence>
<dbReference type="EMBL" id="JAGKSP010000006">
    <property type="protein sequence ID" value="MBP3964226.1"/>
    <property type="molecule type" value="Genomic_DNA"/>
</dbReference>
<comment type="caution">
    <text evidence="3">The sequence shown here is derived from an EMBL/GenBank/DDBJ whole genome shotgun (WGS) entry which is preliminary data.</text>
</comment>
<protein>
    <recommendedName>
        <fullName evidence="5">N-terminal domain of peptidoglycan hydrolase CwlO-containing protein</fullName>
    </recommendedName>
</protein>
<keyword evidence="1" id="KW-0175">Coiled coil</keyword>
<feature type="signal peptide" evidence="2">
    <location>
        <begin position="1"/>
        <end position="28"/>
    </location>
</feature>
<feature type="chain" id="PRO_5045363979" description="N-terminal domain of peptidoglycan hydrolase CwlO-containing protein" evidence="2">
    <location>
        <begin position="29"/>
        <end position="361"/>
    </location>
</feature>
<name>A0ABS5CE09_9BACL</name>
<evidence type="ECO:0000256" key="1">
    <source>
        <dbReference type="SAM" id="Coils"/>
    </source>
</evidence>
<evidence type="ECO:0008006" key="5">
    <source>
        <dbReference type="Google" id="ProtNLM"/>
    </source>
</evidence>
<evidence type="ECO:0000313" key="4">
    <source>
        <dbReference type="Proteomes" id="UP000673394"/>
    </source>
</evidence>
<dbReference type="RefSeq" id="WP_210659378.1">
    <property type="nucleotide sequence ID" value="NZ_JAGKSP010000006.1"/>
</dbReference>
<gene>
    <name evidence="3" type="ORF">I8J30_16030</name>
</gene>
<proteinExistence type="predicted"/>
<evidence type="ECO:0000313" key="3">
    <source>
        <dbReference type="EMBL" id="MBP3964226.1"/>
    </source>
</evidence>
<organism evidence="3 4">
    <name type="scientific">Paenibacillus lignilyticus</name>
    <dbReference type="NCBI Taxonomy" id="1172615"/>
    <lineage>
        <taxon>Bacteria</taxon>
        <taxon>Bacillati</taxon>
        <taxon>Bacillota</taxon>
        <taxon>Bacilli</taxon>
        <taxon>Bacillales</taxon>
        <taxon>Paenibacillaceae</taxon>
        <taxon>Paenibacillus</taxon>
    </lineage>
</organism>
<keyword evidence="4" id="KW-1185">Reference proteome</keyword>
<dbReference type="Proteomes" id="UP000673394">
    <property type="component" value="Unassembled WGS sequence"/>
</dbReference>
<dbReference type="Gene3D" id="6.10.250.3150">
    <property type="match status" value="1"/>
</dbReference>
<accession>A0ABS5CE09</accession>
<sequence>MKGTIRRRIAAFAVCALAVWLTIFPVFADPATPKDEEVRAILEKSLSVVEIDKEIARVKEQQQTILAQLDDSKVKLASQEQSIEKKREEAGKVLRAYYTGERDIFLTVLVSSDNLSELLQLLDFFDLIFSNDKLTLNTYMKQYRELKKNISKLDTQSDQLAEVEERLTTQRNRVIALQQDVDSSLSGRSDADKLKLLINEFTDFWQNVGLLEVKRYFSALSKAMKQMPAWVQNNKDMLDIDGFNYALTIPDDKLNAFLREQNVLFNNFSFAFEPEKVIVTGKRDNMEVQLTGHYSLEKDGSILFHVDSLIFNGLELPDTTRTALEKEFDLGFYPSKIVSFLKTKSVTVEDGKLLIKLSISL</sequence>
<keyword evidence="2" id="KW-0732">Signal</keyword>